<evidence type="ECO:0000259" key="2">
    <source>
        <dbReference type="Pfam" id="PF02129"/>
    </source>
</evidence>
<organism evidence="3 4">
    <name type="scientific">Neptunitalea chrysea</name>
    <dbReference type="NCBI Taxonomy" id="1647581"/>
    <lineage>
        <taxon>Bacteria</taxon>
        <taxon>Pseudomonadati</taxon>
        <taxon>Bacteroidota</taxon>
        <taxon>Flavobacteriia</taxon>
        <taxon>Flavobacteriales</taxon>
        <taxon>Flavobacteriaceae</taxon>
        <taxon>Neptunitalea</taxon>
    </lineage>
</organism>
<dbReference type="PROSITE" id="PS00708">
    <property type="entry name" value="PRO_ENDOPEP_SER"/>
    <property type="match status" value="1"/>
</dbReference>
<keyword evidence="1 3" id="KW-0378">Hydrolase</keyword>
<dbReference type="AlphaFoldDB" id="A0A9W6B7U4"/>
<dbReference type="Proteomes" id="UP001143545">
    <property type="component" value="Unassembled WGS sequence"/>
</dbReference>
<dbReference type="GO" id="GO:0004252">
    <property type="term" value="F:serine-type endopeptidase activity"/>
    <property type="evidence" value="ECO:0007669"/>
    <property type="project" value="InterPro"/>
</dbReference>
<gene>
    <name evidence="3" type="ORF">NBRC110019_32310</name>
</gene>
<dbReference type="SUPFAM" id="SSF53474">
    <property type="entry name" value="alpha/beta-Hydrolases"/>
    <property type="match status" value="1"/>
</dbReference>
<keyword evidence="4" id="KW-1185">Reference proteome</keyword>
<accession>A0A9W6B7U4</accession>
<dbReference type="PANTHER" id="PTHR43265:SF1">
    <property type="entry name" value="ESTERASE ESTD"/>
    <property type="match status" value="1"/>
</dbReference>
<evidence type="ECO:0000313" key="3">
    <source>
        <dbReference type="EMBL" id="GLB54190.1"/>
    </source>
</evidence>
<dbReference type="GO" id="GO:0006508">
    <property type="term" value="P:proteolysis"/>
    <property type="evidence" value="ECO:0007669"/>
    <property type="project" value="InterPro"/>
</dbReference>
<proteinExistence type="predicted"/>
<dbReference type="RefSeq" id="WP_281756575.1">
    <property type="nucleotide sequence ID" value="NZ_BRVP01000044.1"/>
</dbReference>
<evidence type="ECO:0000256" key="1">
    <source>
        <dbReference type="ARBA" id="ARBA00022801"/>
    </source>
</evidence>
<dbReference type="InterPro" id="IPR000383">
    <property type="entry name" value="Xaa-Pro-like_dom"/>
</dbReference>
<dbReference type="EMBL" id="BRVP01000044">
    <property type="protein sequence ID" value="GLB54190.1"/>
    <property type="molecule type" value="Genomic_DNA"/>
</dbReference>
<dbReference type="InterPro" id="IPR002471">
    <property type="entry name" value="Pept_S9_AS"/>
</dbReference>
<dbReference type="InterPro" id="IPR053145">
    <property type="entry name" value="AB_hydrolase_Est10"/>
</dbReference>
<reference evidence="3" key="1">
    <citation type="submission" date="2022-07" db="EMBL/GenBank/DDBJ databases">
        <title>Taxonomy of Novel Oxalotrophic and Methylotrophic Bacteria.</title>
        <authorList>
            <person name="Sahin N."/>
            <person name="Tani A."/>
        </authorList>
    </citation>
    <scope>NUCLEOTIDE SEQUENCE</scope>
    <source>
        <strain evidence="3">AM327</strain>
    </source>
</reference>
<dbReference type="PANTHER" id="PTHR43265">
    <property type="entry name" value="ESTERASE ESTD"/>
    <property type="match status" value="1"/>
</dbReference>
<name>A0A9W6B7U4_9FLAO</name>
<dbReference type="GO" id="GO:0052689">
    <property type="term" value="F:carboxylic ester hydrolase activity"/>
    <property type="evidence" value="ECO:0007669"/>
    <property type="project" value="TreeGrafter"/>
</dbReference>
<dbReference type="InterPro" id="IPR029058">
    <property type="entry name" value="AB_hydrolase_fold"/>
</dbReference>
<comment type="caution">
    <text evidence="3">The sequence shown here is derived from an EMBL/GenBank/DDBJ whole genome shotgun (WGS) entry which is preliminary data.</text>
</comment>
<evidence type="ECO:0000313" key="4">
    <source>
        <dbReference type="Proteomes" id="UP001143545"/>
    </source>
</evidence>
<dbReference type="Pfam" id="PF02129">
    <property type="entry name" value="Peptidase_S15"/>
    <property type="match status" value="1"/>
</dbReference>
<protein>
    <submittedName>
        <fullName evidence="3">Alpha/beta hydrolase</fullName>
    </submittedName>
</protein>
<dbReference type="Gene3D" id="3.40.50.1820">
    <property type="entry name" value="alpha/beta hydrolase"/>
    <property type="match status" value="1"/>
</dbReference>
<sequence length="468" mass="52079">MRTLITISFCIIFTIVKTYAQNISGVWHGIAKTPDNKEILFVFLFEKNQETYNSTMAVPTFNVSGIKPKATTFKDGKLIVDGSNIGIKYEGIFDETTQQIKGSYTEGGNVLTLILKKGNPEMAKINRPQEPIKPYPYYEEQVIFENAEAGNKLSGTFTKPNENGKYPVVILISGSGRHDRDGSIPTHKPFLVLSDYLTRQGIAVLRYDDRGFGESTGDFSKATTADFAQDVLSAVSFLKSREDIDTKRIGLIGHSEGGIIAPLVANQTSDISFIVTLAATGIPGSEVSVMQSKSLRPFPVPDEASFEQNVRESIKIASSNDDISKKRKALTEHNYSYLAPVLKSLGATDENISKFIEKETESVLKPWNTYFFNYNPADEFEKLSIPMLSLNGSKDTQVNATINQNAIRNALIKGGNKNYKVIELENLNHLFQECKTGNINEYKDIEQTISPIALKEISNWILEIIRIK</sequence>
<feature type="domain" description="Xaa-Pro dipeptidyl-peptidase-like" evidence="2">
    <location>
        <begin position="151"/>
        <end position="402"/>
    </location>
</feature>